<name>A0A1S6HLT9_9GAMM</name>
<keyword evidence="2" id="KW-0808">Transferase</keyword>
<sequence>MLLSNQRITLSPFDETDRDLFIEFFMDPETMKHVYAPFTYEEAVAAFEIKSRPWTPESNSWLSFSISSLDSGEKLGHLGLKIINHEAKIAEVGYMIKQSAQGKGFAGEALNLVKDYGFEELQLNKLTATCSVENTGSFKLLEKLGFIREGCLQQNSIINNRYVDDYVYGICKSHIAEI</sequence>
<keyword evidence="2" id="KW-0689">Ribosomal protein</keyword>
<dbReference type="RefSeq" id="WP_077751802.1">
    <property type="nucleotide sequence ID" value="NZ_CP014782.1"/>
</dbReference>
<dbReference type="GO" id="GO:0005840">
    <property type="term" value="C:ribosome"/>
    <property type="evidence" value="ECO:0007669"/>
    <property type="project" value="UniProtKB-KW"/>
</dbReference>
<keyword evidence="2" id="KW-0687">Ribonucleoprotein</keyword>
<evidence type="ECO:0000313" key="2">
    <source>
        <dbReference type="EMBL" id="AQS36495.1"/>
    </source>
</evidence>
<dbReference type="Pfam" id="PF13302">
    <property type="entry name" value="Acetyltransf_3"/>
    <property type="match status" value="1"/>
</dbReference>
<dbReference type="Proteomes" id="UP000189545">
    <property type="component" value="Chromosome"/>
</dbReference>
<feature type="domain" description="N-acetyltransferase" evidence="1">
    <location>
        <begin position="8"/>
        <end position="164"/>
    </location>
</feature>
<keyword evidence="3" id="KW-1185">Reference proteome</keyword>
<dbReference type="STRING" id="225848.Sps_01328"/>
<evidence type="ECO:0000313" key="3">
    <source>
        <dbReference type="Proteomes" id="UP000189545"/>
    </source>
</evidence>
<gene>
    <name evidence="2" type="ORF">Sps_01328</name>
</gene>
<dbReference type="InterPro" id="IPR016181">
    <property type="entry name" value="Acyl_CoA_acyltransferase"/>
</dbReference>
<dbReference type="PROSITE" id="PS51186">
    <property type="entry name" value="GNAT"/>
    <property type="match status" value="1"/>
</dbReference>
<protein>
    <submittedName>
        <fullName evidence="2">Acetyltransferase, ribosomal protein N-acetylase</fullName>
    </submittedName>
</protein>
<dbReference type="GO" id="GO:0016747">
    <property type="term" value="F:acyltransferase activity, transferring groups other than amino-acyl groups"/>
    <property type="evidence" value="ECO:0007669"/>
    <property type="project" value="InterPro"/>
</dbReference>
<organism evidence="2 3">
    <name type="scientific">Shewanella psychrophila</name>
    <dbReference type="NCBI Taxonomy" id="225848"/>
    <lineage>
        <taxon>Bacteria</taxon>
        <taxon>Pseudomonadati</taxon>
        <taxon>Pseudomonadota</taxon>
        <taxon>Gammaproteobacteria</taxon>
        <taxon>Alteromonadales</taxon>
        <taxon>Shewanellaceae</taxon>
        <taxon>Shewanella</taxon>
    </lineage>
</organism>
<accession>A0A1S6HLT9</accession>
<dbReference type="AlphaFoldDB" id="A0A1S6HLT9"/>
<dbReference type="Gene3D" id="3.40.630.30">
    <property type="match status" value="1"/>
</dbReference>
<proteinExistence type="predicted"/>
<dbReference type="SUPFAM" id="SSF55729">
    <property type="entry name" value="Acyl-CoA N-acyltransferases (Nat)"/>
    <property type="match status" value="1"/>
</dbReference>
<evidence type="ECO:0000259" key="1">
    <source>
        <dbReference type="PROSITE" id="PS51186"/>
    </source>
</evidence>
<dbReference type="InterPro" id="IPR051531">
    <property type="entry name" value="N-acetyltransferase"/>
</dbReference>
<dbReference type="InterPro" id="IPR000182">
    <property type="entry name" value="GNAT_dom"/>
</dbReference>
<dbReference type="PANTHER" id="PTHR43792">
    <property type="entry name" value="GNAT FAMILY, PUTATIVE (AFU_ORTHOLOGUE AFUA_3G00765)-RELATED-RELATED"/>
    <property type="match status" value="1"/>
</dbReference>
<dbReference type="KEGG" id="spsw:Sps_01328"/>
<dbReference type="EMBL" id="CP014782">
    <property type="protein sequence ID" value="AQS36495.1"/>
    <property type="molecule type" value="Genomic_DNA"/>
</dbReference>
<dbReference type="OrthoDB" id="7852312at2"/>
<reference evidence="2 3" key="1">
    <citation type="submission" date="2016-03" db="EMBL/GenBank/DDBJ databases">
        <title>Complete genome sequence of Shewanella psychrophila WP2, a deep sea bacterium isolated from west Pacific sediment.</title>
        <authorList>
            <person name="Xu G."/>
            <person name="Jian H."/>
        </authorList>
    </citation>
    <scope>NUCLEOTIDE SEQUENCE [LARGE SCALE GENOMIC DNA]</scope>
    <source>
        <strain evidence="2 3">WP2</strain>
    </source>
</reference>